<accession>A0A0R1NPW6</accession>
<evidence type="ECO:0000313" key="2">
    <source>
        <dbReference type="Proteomes" id="UP000051311"/>
    </source>
</evidence>
<comment type="caution">
    <text evidence="1">The sequence shown here is derived from an EMBL/GenBank/DDBJ whole genome shotgun (WGS) entry which is preliminary data.</text>
</comment>
<name>A0A0R1NPW6_9LACO</name>
<dbReference type="eggNOG" id="ENOG5032SQP">
    <property type="taxonomic scope" value="Bacteria"/>
</dbReference>
<evidence type="ECO:0008006" key="3">
    <source>
        <dbReference type="Google" id="ProtNLM"/>
    </source>
</evidence>
<reference evidence="1 2" key="1">
    <citation type="journal article" date="2015" name="Genome Announc.">
        <title>Expanding the biotechnology potential of lactobacilli through comparative genomics of 213 strains and associated genera.</title>
        <authorList>
            <person name="Sun Z."/>
            <person name="Harris H.M."/>
            <person name="McCann A."/>
            <person name="Guo C."/>
            <person name="Argimon S."/>
            <person name="Zhang W."/>
            <person name="Yang X."/>
            <person name="Jeffery I.B."/>
            <person name="Cooney J.C."/>
            <person name="Kagawa T.F."/>
            <person name="Liu W."/>
            <person name="Song Y."/>
            <person name="Salvetti E."/>
            <person name="Wrobel A."/>
            <person name="Rasinkangas P."/>
            <person name="Parkhill J."/>
            <person name="Rea M.C."/>
            <person name="O'Sullivan O."/>
            <person name="Ritari J."/>
            <person name="Douillard F.P."/>
            <person name="Paul Ross R."/>
            <person name="Yang R."/>
            <person name="Briner A.E."/>
            <person name="Felis G.E."/>
            <person name="de Vos W.M."/>
            <person name="Barrangou R."/>
            <person name="Klaenhammer T.R."/>
            <person name="Caufield P.W."/>
            <person name="Cui Y."/>
            <person name="Zhang H."/>
            <person name="O'Toole P.W."/>
        </authorList>
    </citation>
    <scope>NUCLEOTIDE SEQUENCE [LARGE SCALE GENOMIC DNA]</scope>
    <source>
        <strain evidence="1 2">DSM 10532</strain>
    </source>
</reference>
<proteinExistence type="predicted"/>
<organism evidence="1 2">
    <name type="scientific">Lactobacillus gallinarum DSM 10532 = JCM 2011</name>
    <dbReference type="NCBI Taxonomy" id="1423748"/>
    <lineage>
        <taxon>Bacteria</taxon>
        <taxon>Bacillati</taxon>
        <taxon>Bacillota</taxon>
        <taxon>Bacilli</taxon>
        <taxon>Lactobacillales</taxon>
        <taxon>Lactobacillaceae</taxon>
        <taxon>Lactobacillus</taxon>
    </lineage>
</organism>
<dbReference type="Proteomes" id="UP000051311">
    <property type="component" value="Unassembled WGS sequence"/>
</dbReference>
<evidence type="ECO:0000313" key="1">
    <source>
        <dbReference type="EMBL" id="KRL22207.1"/>
    </source>
</evidence>
<sequence>MVNAKMKLRKINPQTYELFENNQSLGTISTYRNLFHDSCIYLKFNLIKIPTTSPFLEIRKQEQKPLQVMIESSHTKLVDFMLKNGFKCKRYCFEAEVSATDLKHPLRTNFKVVPFIATDPIYSKCCDFLYKYYKTTHELVSPLTASKNEFITEVPTKTGYYSLDKQGRLNNVAFTENNEIAYLCSVDPTSCSSFIDNLLIKIFKKYSTTFFEADDTDWAASELLDKFNYKKNESFNTYIYE</sequence>
<dbReference type="PATRIC" id="fig|1423748.3.peg.1121"/>
<gene>
    <name evidence="1" type="ORF">FC37_GL001066</name>
</gene>
<dbReference type="STRING" id="1423748.FC37_GL001066"/>
<protein>
    <recommendedName>
        <fullName evidence="3">GNAT family acetyltransferase</fullName>
    </recommendedName>
</protein>
<dbReference type="AlphaFoldDB" id="A0A0R1NPW6"/>
<dbReference type="EMBL" id="AZEL01000039">
    <property type="protein sequence ID" value="KRL22207.1"/>
    <property type="molecule type" value="Genomic_DNA"/>
</dbReference>